<dbReference type="GO" id="GO:0042054">
    <property type="term" value="F:histone methyltransferase activity"/>
    <property type="evidence" value="ECO:0007669"/>
    <property type="project" value="TreeGrafter"/>
</dbReference>
<dbReference type="RefSeq" id="XP_005764430.1">
    <property type="nucleotide sequence ID" value="XM_005764373.1"/>
</dbReference>
<keyword evidence="3" id="KW-1133">Transmembrane helix</keyword>
<evidence type="ECO:0008006" key="6">
    <source>
        <dbReference type="Google" id="ProtNLM"/>
    </source>
</evidence>
<dbReference type="eggNOG" id="KOG1499">
    <property type="taxonomic scope" value="Eukaryota"/>
</dbReference>
<dbReference type="HOGENOM" id="CLU_666360_0_0_1"/>
<feature type="transmembrane region" description="Helical" evidence="3">
    <location>
        <begin position="62"/>
        <end position="82"/>
    </location>
</feature>
<organism evidence="4 5">
    <name type="scientific">Emiliania huxleyi (strain CCMP1516)</name>
    <dbReference type="NCBI Taxonomy" id="280463"/>
    <lineage>
        <taxon>Eukaryota</taxon>
        <taxon>Haptista</taxon>
        <taxon>Haptophyta</taxon>
        <taxon>Prymnesiophyceae</taxon>
        <taxon>Isochrysidales</taxon>
        <taxon>Noelaerhabdaceae</taxon>
        <taxon>Emiliania</taxon>
    </lineage>
</organism>
<dbReference type="PaxDb" id="2903-EOD12001"/>
<accession>A0A0D3IL66</accession>
<keyword evidence="2" id="KW-0489">Methyltransferase</keyword>
<dbReference type="KEGG" id="ehx:EMIHUDRAFT_120211"/>
<dbReference type="PANTHER" id="PTHR11006">
    <property type="entry name" value="PROTEIN ARGININE N-METHYLTRANSFERASE"/>
    <property type="match status" value="1"/>
</dbReference>
<keyword evidence="3" id="KW-0472">Membrane</keyword>
<feature type="transmembrane region" description="Helical" evidence="3">
    <location>
        <begin position="12"/>
        <end position="31"/>
    </location>
</feature>
<proteinExistence type="predicted"/>
<protein>
    <recommendedName>
        <fullName evidence="6">Methyltransferase domain-containing protein</fullName>
    </recommendedName>
</protein>
<evidence type="ECO:0000256" key="3">
    <source>
        <dbReference type="SAM" id="Phobius"/>
    </source>
</evidence>
<dbReference type="PROSITE" id="PS51678">
    <property type="entry name" value="SAM_MT_PRMT"/>
    <property type="match status" value="1"/>
</dbReference>
<dbReference type="InterPro" id="IPR029063">
    <property type="entry name" value="SAM-dependent_MTases_sf"/>
</dbReference>
<dbReference type="GO" id="GO:0005634">
    <property type="term" value="C:nucleus"/>
    <property type="evidence" value="ECO:0007669"/>
    <property type="project" value="TreeGrafter"/>
</dbReference>
<evidence type="ECO:0000256" key="2">
    <source>
        <dbReference type="PROSITE-ProRule" id="PRU01015"/>
    </source>
</evidence>
<dbReference type="PANTHER" id="PTHR11006:SF68">
    <property type="entry name" value="PROTEIN ARGININE N-METHYLTRANSFERASE PRMT10"/>
    <property type="match status" value="1"/>
</dbReference>
<dbReference type="AlphaFoldDB" id="A0A0D3IL66"/>
<evidence type="ECO:0000256" key="1">
    <source>
        <dbReference type="ARBA" id="ARBA00022691"/>
    </source>
</evidence>
<dbReference type="GO" id="GO:0016274">
    <property type="term" value="F:protein-arginine N-methyltransferase activity"/>
    <property type="evidence" value="ECO:0007669"/>
    <property type="project" value="InterPro"/>
</dbReference>
<evidence type="ECO:0000313" key="4">
    <source>
        <dbReference type="EnsemblProtists" id="EOD12001"/>
    </source>
</evidence>
<keyword evidence="1 2" id="KW-0949">S-adenosyl-L-methionine</keyword>
<keyword evidence="5" id="KW-1185">Reference proteome</keyword>
<sequence length="413" mass="43892">MTQAPPKPGIAPVELAISCVFSVFFTTNALLDLSADLWALDAPRARLAFLRDWYVFRQWSPIVSPIFLALTLLLPFAVFTLCKGALESICGWRSASRLRHTVDILEAVILVGVILPIGIPAAVSAQEALIAACKGSVTGGVSGGGPLGFFSADTTATLRPGDMSACKASAAELPSPHLLMVALNLLMWACDVLRYSCGARAAASGSQGRIVSSLSPGRPRADVGLSAACSDLSAVSTTDQGYRTAILNNRACFEGKAVLDVGAGSGILAIWAAKAGARVVYAVEATSMAKHARRLAAANGVGDVVVVLEGYMEQVTLPEQVDVIVSEWMGYFLLRESMLDPWLKPGGALFPSSASIYLAPLCSSLYAPKLREFEREVSGWSHFKDFMGRENGVDISVLDAEWQQEQHPLLDTS</sequence>
<dbReference type="InterPro" id="IPR025799">
    <property type="entry name" value="Arg_MeTrfase"/>
</dbReference>
<dbReference type="Gene3D" id="3.40.50.150">
    <property type="entry name" value="Vaccinia Virus protein VP39"/>
    <property type="match status" value="1"/>
</dbReference>
<dbReference type="GO" id="GO:0032259">
    <property type="term" value="P:methylation"/>
    <property type="evidence" value="ECO:0007669"/>
    <property type="project" value="UniProtKB-KW"/>
</dbReference>
<reference evidence="5" key="1">
    <citation type="journal article" date="2013" name="Nature">
        <title>Pan genome of the phytoplankton Emiliania underpins its global distribution.</title>
        <authorList>
            <person name="Read B.A."/>
            <person name="Kegel J."/>
            <person name="Klute M.J."/>
            <person name="Kuo A."/>
            <person name="Lefebvre S.C."/>
            <person name="Maumus F."/>
            <person name="Mayer C."/>
            <person name="Miller J."/>
            <person name="Monier A."/>
            <person name="Salamov A."/>
            <person name="Young J."/>
            <person name="Aguilar M."/>
            <person name="Claverie J.M."/>
            <person name="Frickenhaus S."/>
            <person name="Gonzalez K."/>
            <person name="Herman E.K."/>
            <person name="Lin Y.C."/>
            <person name="Napier J."/>
            <person name="Ogata H."/>
            <person name="Sarno A.F."/>
            <person name="Shmutz J."/>
            <person name="Schroeder D."/>
            <person name="de Vargas C."/>
            <person name="Verret F."/>
            <person name="von Dassow P."/>
            <person name="Valentin K."/>
            <person name="Van de Peer Y."/>
            <person name="Wheeler G."/>
            <person name="Dacks J.B."/>
            <person name="Delwiche C.F."/>
            <person name="Dyhrman S.T."/>
            <person name="Glockner G."/>
            <person name="John U."/>
            <person name="Richards T."/>
            <person name="Worden A.Z."/>
            <person name="Zhang X."/>
            <person name="Grigoriev I.V."/>
            <person name="Allen A.E."/>
            <person name="Bidle K."/>
            <person name="Borodovsky M."/>
            <person name="Bowler C."/>
            <person name="Brownlee C."/>
            <person name="Cock J.M."/>
            <person name="Elias M."/>
            <person name="Gladyshev V.N."/>
            <person name="Groth M."/>
            <person name="Guda C."/>
            <person name="Hadaegh A."/>
            <person name="Iglesias-Rodriguez M.D."/>
            <person name="Jenkins J."/>
            <person name="Jones B.M."/>
            <person name="Lawson T."/>
            <person name="Leese F."/>
            <person name="Lindquist E."/>
            <person name="Lobanov A."/>
            <person name="Lomsadze A."/>
            <person name="Malik S.B."/>
            <person name="Marsh M.E."/>
            <person name="Mackinder L."/>
            <person name="Mock T."/>
            <person name="Mueller-Roeber B."/>
            <person name="Pagarete A."/>
            <person name="Parker M."/>
            <person name="Probert I."/>
            <person name="Quesneville H."/>
            <person name="Raines C."/>
            <person name="Rensing S.A."/>
            <person name="Riano-Pachon D.M."/>
            <person name="Richier S."/>
            <person name="Rokitta S."/>
            <person name="Shiraiwa Y."/>
            <person name="Soanes D.M."/>
            <person name="van der Giezen M."/>
            <person name="Wahlund T.M."/>
            <person name="Williams B."/>
            <person name="Wilson W."/>
            <person name="Wolfe G."/>
            <person name="Wurch L.L."/>
        </authorList>
    </citation>
    <scope>NUCLEOTIDE SEQUENCE</scope>
</reference>
<dbReference type="STRING" id="2903.R1DMI8"/>
<dbReference type="CDD" id="cd02440">
    <property type="entry name" value="AdoMet_MTases"/>
    <property type="match status" value="1"/>
</dbReference>
<name>A0A0D3IL66_EMIH1</name>
<dbReference type="Proteomes" id="UP000013827">
    <property type="component" value="Unassembled WGS sequence"/>
</dbReference>
<evidence type="ECO:0000313" key="5">
    <source>
        <dbReference type="Proteomes" id="UP000013827"/>
    </source>
</evidence>
<reference evidence="4" key="2">
    <citation type="submission" date="2024-10" db="UniProtKB">
        <authorList>
            <consortium name="EnsemblProtists"/>
        </authorList>
    </citation>
    <scope>IDENTIFICATION</scope>
</reference>
<dbReference type="EnsemblProtists" id="EOD12001">
    <property type="protein sequence ID" value="EOD12001"/>
    <property type="gene ID" value="EMIHUDRAFT_120211"/>
</dbReference>
<dbReference type="GeneID" id="17258150"/>
<feature type="transmembrane region" description="Helical" evidence="3">
    <location>
        <begin position="103"/>
        <end position="123"/>
    </location>
</feature>
<dbReference type="Pfam" id="PF06325">
    <property type="entry name" value="PrmA"/>
    <property type="match status" value="1"/>
</dbReference>
<dbReference type="SUPFAM" id="SSF53335">
    <property type="entry name" value="S-adenosyl-L-methionine-dependent methyltransferases"/>
    <property type="match status" value="1"/>
</dbReference>
<keyword evidence="2" id="KW-0808">Transferase</keyword>
<keyword evidence="3" id="KW-0812">Transmembrane</keyword>